<evidence type="ECO:0000313" key="2">
    <source>
        <dbReference type="EMBL" id="MBD3844791.1"/>
    </source>
</evidence>
<dbReference type="InterPro" id="IPR036365">
    <property type="entry name" value="PGBD-like_sf"/>
</dbReference>
<keyword evidence="3" id="KW-1185">Reference proteome</keyword>
<dbReference type="InterPro" id="IPR002477">
    <property type="entry name" value="Peptidoglycan-bd-like"/>
</dbReference>
<feature type="domain" description="Peptidoglycan binding-like" evidence="1">
    <location>
        <begin position="10"/>
        <end position="68"/>
    </location>
</feature>
<dbReference type="RefSeq" id="WP_051988509.1">
    <property type="nucleotide sequence ID" value="NZ_JACXWY010000002.1"/>
</dbReference>
<dbReference type="EMBL" id="JACXWY010000002">
    <property type="protein sequence ID" value="MBD3844791.1"/>
    <property type="molecule type" value="Genomic_DNA"/>
</dbReference>
<dbReference type="InterPro" id="IPR036366">
    <property type="entry name" value="PGBDSf"/>
</dbReference>
<organism evidence="2 3">
    <name type="scientific">Bosea spartocytisi</name>
    <dbReference type="NCBI Taxonomy" id="2773451"/>
    <lineage>
        <taxon>Bacteria</taxon>
        <taxon>Pseudomonadati</taxon>
        <taxon>Pseudomonadota</taxon>
        <taxon>Alphaproteobacteria</taxon>
        <taxon>Hyphomicrobiales</taxon>
        <taxon>Boseaceae</taxon>
        <taxon>Bosea</taxon>
    </lineage>
</organism>
<protein>
    <submittedName>
        <fullName evidence="2">Peptidoglycan-binding protein</fullName>
    </submittedName>
</protein>
<gene>
    <name evidence="2" type="ORF">IED13_03705</name>
</gene>
<evidence type="ECO:0000259" key="1">
    <source>
        <dbReference type="Pfam" id="PF01471"/>
    </source>
</evidence>
<dbReference type="AlphaFoldDB" id="A0A927E4S3"/>
<dbReference type="Pfam" id="PF01471">
    <property type="entry name" value="PG_binding_1"/>
    <property type="match status" value="1"/>
</dbReference>
<evidence type="ECO:0000313" key="3">
    <source>
        <dbReference type="Proteomes" id="UP000619295"/>
    </source>
</evidence>
<sequence length="286" mass="31006">MARNLSKGMSGQDVRILQDRLNYHLRRETPLALDAIFGPKTHERVSKFQTLHGLTKDGIVGPRTRAILFEVETFPAQVLVFPELTRPTFGAGGALGIKPPQLIPPLTLPGTTPKQPQFVLQPPVILGPQLSLAGVSSASFSPVRQPSLLNLTFTLVPVQDPSDPVVRSTQNIVKLVQDIPVNSRFKAQILSFIPKPFKSISEPTAGLDVDIGIPKYSPLDPNKISQSGSAQYNLRLTGRPGGATPLVMLQGRAEGEIEIDYTGKAQSNYFKATVTCNFFLGVVGTF</sequence>
<comment type="caution">
    <text evidence="2">The sequence shown here is derived from an EMBL/GenBank/DDBJ whole genome shotgun (WGS) entry which is preliminary data.</text>
</comment>
<name>A0A927E4S3_9HYPH</name>
<dbReference type="Gene3D" id="1.10.101.10">
    <property type="entry name" value="PGBD-like superfamily/PGBD"/>
    <property type="match status" value="1"/>
</dbReference>
<reference evidence="2" key="1">
    <citation type="submission" date="2020-09" db="EMBL/GenBank/DDBJ databases">
        <title>Bosea spartocytisi sp. nov. a root nodule endophyte of Spartocytisus supranubius in the high mountain ecosystem fo the Teide National Park (Canary Islands, Spain).</title>
        <authorList>
            <person name="Pulido-Suarez L."/>
            <person name="Peix A."/>
            <person name="Igual J.M."/>
            <person name="Socas-Perez N."/>
            <person name="Velazquez E."/>
            <person name="Flores-Felix J.D."/>
            <person name="Leon-Barrios M."/>
        </authorList>
    </citation>
    <scope>NUCLEOTIDE SEQUENCE</scope>
    <source>
        <strain evidence="2">SSUT16</strain>
    </source>
</reference>
<dbReference type="Proteomes" id="UP000619295">
    <property type="component" value="Unassembled WGS sequence"/>
</dbReference>
<accession>A0A927E4S3</accession>
<dbReference type="SUPFAM" id="SSF47090">
    <property type="entry name" value="PGBD-like"/>
    <property type="match status" value="1"/>
</dbReference>
<proteinExistence type="predicted"/>